<dbReference type="GO" id="GO:0005675">
    <property type="term" value="C:transcription factor TFIIH holo complex"/>
    <property type="evidence" value="ECO:0000318"/>
    <property type="project" value="GO_Central"/>
</dbReference>
<feature type="repeat" description="PPR" evidence="3">
    <location>
        <begin position="859"/>
        <end position="893"/>
    </location>
</feature>
<feature type="repeat" description="PPR" evidence="3">
    <location>
        <begin position="405"/>
        <end position="439"/>
    </location>
</feature>
<feature type="region of interest" description="Disordered" evidence="4">
    <location>
        <begin position="98"/>
        <end position="132"/>
    </location>
</feature>
<dbReference type="EMBL" id="LFYR01000379">
    <property type="protein sequence ID" value="KMZ74275.1"/>
    <property type="molecule type" value="Genomic_DNA"/>
</dbReference>
<comment type="caution">
    <text evidence="6">The sequence shown here is derived from an EMBL/GenBank/DDBJ whole genome shotgun (WGS) entry which is preliminary data.</text>
</comment>
<feature type="domain" description="PROP1-like PPR" evidence="5">
    <location>
        <begin position="189"/>
        <end position="353"/>
    </location>
</feature>
<feature type="repeat" description="PPR" evidence="3">
    <location>
        <begin position="824"/>
        <end position="858"/>
    </location>
</feature>
<dbReference type="InterPro" id="IPR033443">
    <property type="entry name" value="PROP1-like_PPR_dom"/>
</dbReference>
<feature type="repeat" description="PPR" evidence="3">
    <location>
        <begin position="230"/>
        <end position="264"/>
    </location>
</feature>
<dbReference type="PANTHER" id="PTHR47936:SF1">
    <property type="entry name" value="PENTATRICOPEPTIDE REPEAT-CONTAINING PROTEIN GUN1, CHLOROPLASTIC"/>
    <property type="match status" value="1"/>
</dbReference>
<gene>
    <name evidence="6" type="ORF">ZOSMA_132G00430</name>
</gene>
<feature type="repeat" description="PPR" evidence="3">
    <location>
        <begin position="370"/>
        <end position="404"/>
    </location>
</feature>
<dbReference type="NCBIfam" id="TIGR00756">
    <property type="entry name" value="PPR"/>
    <property type="match status" value="9"/>
</dbReference>
<dbReference type="PANTHER" id="PTHR47936">
    <property type="entry name" value="PPR_LONG DOMAIN-CONTAINING PROTEIN"/>
    <property type="match status" value="1"/>
</dbReference>
<dbReference type="InterPro" id="IPR002885">
    <property type="entry name" value="PPR_rpt"/>
</dbReference>
<evidence type="ECO:0000313" key="7">
    <source>
        <dbReference type="Proteomes" id="UP000036987"/>
    </source>
</evidence>
<evidence type="ECO:0000256" key="2">
    <source>
        <dbReference type="ARBA" id="ARBA00022737"/>
    </source>
</evidence>
<dbReference type="InterPro" id="IPR011990">
    <property type="entry name" value="TPR-like_helical_dom_sf"/>
</dbReference>
<dbReference type="SUPFAM" id="SSF81901">
    <property type="entry name" value="HCP-like"/>
    <property type="match status" value="1"/>
</dbReference>
<feature type="repeat" description="PPR" evidence="3">
    <location>
        <begin position="685"/>
        <end position="719"/>
    </location>
</feature>
<feature type="repeat" description="PPR" evidence="3">
    <location>
        <begin position="265"/>
        <end position="299"/>
    </location>
</feature>
<dbReference type="Gene3D" id="1.25.40.10">
    <property type="entry name" value="Tetratricopeptide repeat domain"/>
    <property type="match status" value="6"/>
</dbReference>
<dbReference type="Pfam" id="PF01535">
    <property type="entry name" value="PPR"/>
    <property type="match status" value="4"/>
</dbReference>
<dbReference type="STRING" id="29655.A0A0K9Q1E2"/>
<dbReference type="Pfam" id="PF17177">
    <property type="entry name" value="PPR_long"/>
    <property type="match status" value="1"/>
</dbReference>
<dbReference type="GO" id="GO:0006357">
    <property type="term" value="P:regulation of transcription by RNA polymerase II"/>
    <property type="evidence" value="ECO:0000318"/>
    <property type="project" value="GO_Central"/>
</dbReference>
<dbReference type="AlphaFoldDB" id="A0A0K9Q1E2"/>
<dbReference type="Pfam" id="PF13041">
    <property type="entry name" value="PPR_2"/>
    <property type="match status" value="3"/>
</dbReference>
<feature type="compositionally biased region" description="Polar residues" evidence="4">
    <location>
        <begin position="117"/>
        <end position="132"/>
    </location>
</feature>
<evidence type="ECO:0000256" key="1">
    <source>
        <dbReference type="ARBA" id="ARBA00007626"/>
    </source>
</evidence>
<evidence type="ECO:0000256" key="4">
    <source>
        <dbReference type="SAM" id="MobiDB-lite"/>
    </source>
</evidence>
<sequence length="928" mass="105800">MSFLRFPAVSEISEKGQTGLISRYSQFGNDSNPVSVNWRCTPTSSVVSESVNLFAVCSLSSADGEAETVEFDSVEGFFNDGNAEKMENAGPRKLTVIRSTDSKKTAQRGRKLRPVSWPNSLKNSSSRPSVKNSKYIRRRTAVDGDLESILSSIQPNATPLHCNSILKYLEQSRDEEDTLFFFDWMKRNKKLDQNSFAYNLALRALSRMEDWNSSEQLLDQMVSDSNCKLNFQVFNTLIYVCHKRGLPKQGSKWFRMMLDRGIQPNVATYSMLMSLYQKTGFLDDAEFTFAQMRQSNQDLCITAYSAMITLYTRQGLHGKSEEIIGFMRDDKMCPNEENWLVQLNAYCQQGELEKAEAVFKAMRENGFSGNIVAYNTLITGYGKVADTDAVECLFQKILSDGLDPDETTYRSMVESYGRADDKEQAMLYYAQLKHSGFRPNSANFYTMINLQARHGDETEIGAIIQDIRTVGCEYSSILTLLLHAYERIGKVDRVVPIMEAEGSLFENVLFNPTSCSILVLSCVKNYAIDDAIMVLKKIKWKDSDFLDNLYHTLICYCKEVCNYDAAILIFQQMFPKALNLHITSSMIDIYSRVNRFRDAEDLYLALKCSGTKLDMIAFSIVVRMYVKSGRLKEACLVVDLINKQNDIVPDTYLYRDMLRIYQQCGVVDGLADVYYKMLKSNLEWDEAMYNCVINCCGHALPIDEISKVFEEMSQCGYICSNLTLNVMLDVYGKSGFLKKAERVLQMGRKHGLTDIISYNTLISAYGQHMDFGGMQSVIQRMQNAGHEVSLEAYNCLLDAYGKDDQLDEFNEILEKIKQLRCRSDHYTYNIMINIYGKKGWIEDVGNVLAELRRHGLEPDLYSYNSLIKAYGIAGMVEEAVGLVKELREKGLHPDRVTYVNLISALQRNEKYLEAVKWSLWMKQIQVSS</sequence>
<evidence type="ECO:0000256" key="3">
    <source>
        <dbReference type="PROSITE-ProRule" id="PRU00708"/>
    </source>
</evidence>
<evidence type="ECO:0000259" key="5">
    <source>
        <dbReference type="Pfam" id="PF17177"/>
    </source>
</evidence>
<keyword evidence="2" id="KW-0677">Repeat</keyword>
<feature type="repeat" description="PPR" evidence="3">
    <location>
        <begin position="335"/>
        <end position="369"/>
    </location>
</feature>
<comment type="similarity">
    <text evidence="1">Belongs to the PPR family. P subfamily.</text>
</comment>
<proteinExistence type="inferred from homology"/>
<organism evidence="6 7">
    <name type="scientific">Zostera marina</name>
    <name type="common">Eelgrass</name>
    <dbReference type="NCBI Taxonomy" id="29655"/>
    <lineage>
        <taxon>Eukaryota</taxon>
        <taxon>Viridiplantae</taxon>
        <taxon>Streptophyta</taxon>
        <taxon>Embryophyta</taxon>
        <taxon>Tracheophyta</taxon>
        <taxon>Spermatophyta</taxon>
        <taxon>Magnoliopsida</taxon>
        <taxon>Liliopsida</taxon>
        <taxon>Zosteraceae</taxon>
        <taxon>Zostera</taxon>
    </lineage>
</organism>
<dbReference type="GO" id="GO:0006281">
    <property type="term" value="P:DNA repair"/>
    <property type="evidence" value="ECO:0000318"/>
    <property type="project" value="GO_Central"/>
</dbReference>
<dbReference type="OMA" id="DVFSIME"/>
<protein>
    <submittedName>
        <fullName evidence="6">Putative Pentatricopeptide repeat-containing protein</fullName>
    </submittedName>
</protein>
<feature type="repeat" description="PPR" evidence="3">
    <location>
        <begin position="754"/>
        <end position="788"/>
    </location>
</feature>
<dbReference type="PROSITE" id="PS51375">
    <property type="entry name" value="PPR"/>
    <property type="match status" value="10"/>
</dbReference>
<evidence type="ECO:0000313" key="6">
    <source>
        <dbReference type="EMBL" id="KMZ74275.1"/>
    </source>
</evidence>
<reference evidence="7" key="1">
    <citation type="journal article" date="2016" name="Nature">
        <title>The genome of the seagrass Zostera marina reveals angiosperm adaptation to the sea.</title>
        <authorList>
            <person name="Olsen J.L."/>
            <person name="Rouze P."/>
            <person name="Verhelst B."/>
            <person name="Lin Y.-C."/>
            <person name="Bayer T."/>
            <person name="Collen J."/>
            <person name="Dattolo E."/>
            <person name="De Paoli E."/>
            <person name="Dittami S."/>
            <person name="Maumus F."/>
            <person name="Michel G."/>
            <person name="Kersting A."/>
            <person name="Lauritano C."/>
            <person name="Lohaus R."/>
            <person name="Toepel M."/>
            <person name="Tonon T."/>
            <person name="Vanneste K."/>
            <person name="Amirebrahimi M."/>
            <person name="Brakel J."/>
            <person name="Bostroem C."/>
            <person name="Chovatia M."/>
            <person name="Grimwood J."/>
            <person name="Jenkins J.W."/>
            <person name="Jueterbock A."/>
            <person name="Mraz A."/>
            <person name="Stam W.T."/>
            <person name="Tice H."/>
            <person name="Bornberg-Bauer E."/>
            <person name="Green P.J."/>
            <person name="Pearson G.A."/>
            <person name="Procaccini G."/>
            <person name="Duarte C.M."/>
            <person name="Schmutz J."/>
            <person name="Reusch T.B.H."/>
            <person name="Van de Peer Y."/>
        </authorList>
    </citation>
    <scope>NUCLEOTIDE SEQUENCE [LARGE SCALE GENOMIC DNA]</scope>
    <source>
        <strain evidence="7">cv. Finnish</strain>
    </source>
</reference>
<accession>A0A0K9Q1E2</accession>
<keyword evidence="7" id="KW-1185">Reference proteome</keyword>
<dbReference type="Proteomes" id="UP000036987">
    <property type="component" value="Unassembled WGS sequence"/>
</dbReference>
<feature type="repeat" description="PPR" evidence="3">
    <location>
        <begin position="789"/>
        <end position="823"/>
    </location>
</feature>
<name>A0A0K9Q1E2_ZOSMR</name>
<dbReference type="OrthoDB" id="185373at2759"/>